<keyword evidence="3" id="KW-1185">Reference proteome</keyword>
<gene>
    <name evidence="2" type="ORF">HINF_LOCUS10464</name>
    <name evidence="1" type="ORF">HINF_LOCUS65025</name>
</gene>
<evidence type="ECO:0000313" key="2">
    <source>
        <dbReference type="EMBL" id="CAL5988616.1"/>
    </source>
</evidence>
<evidence type="ECO:0000313" key="3">
    <source>
        <dbReference type="Proteomes" id="UP001642409"/>
    </source>
</evidence>
<sequence length="151" mass="18293">MTQLGICILNQITLNQLDNDKKNLLKLPQDNKYTFILYKIQKDCNYIYTYFRLKLILIIHNIGRFRPSKWLRLDRHIGLRSQLLQLYRRTQSQKLKNQLDQTCIARPAFAFLRTHVFSRSRTAHARNICWSTLNQCFKNDVRMVTFCKWYF</sequence>
<comment type="caution">
    <text evidence="1">The sequence shown here is derived from an EMBL/GenBank/DDBJ whole genome shotgun (WGS) entry which is preliminary data.</text>
</comment>
<protein>
    <submittedName>
        <fullName evidence="2">Hypothetical_protein</fullName>
    </submittedName>
</protein>
<evidence type="ECO:0000313" key="1">
    <source>
        <dbReference type="EMBL" id="CAI9977380.1"/>
    </source>
</evidence>
<reference evidence="1" key="1">
    <citation type="submission" date="2023-06" db="EMBL/GenBank/DDBJ databases">
        <authorList>
            <person name="Kurt Z."/>
        </authorList>
    </citation>
    <scope>NUCLEOTIDE SEQUENCE</scope>
</reference>
<organism evidence="1">
    <name type="scientific">Hexamita inflata</name>
    <dbReference type="NCBI Taxonomy" id="28002"/>
    <lineage>
        <taxon>Eukaryota</taxon>
        <taxon>Metamonada</taxon>
        <taxon>Diplomonadida</taxon>
        <taxon>Hexamitidae</taxon>
        <taxon>Hexamitinae</taxon>
        <taxon>Hexamita</taxon>
    </lineage>
</organism>
<dbReference type="EMBL" id="CATOUU010001177">
    <property type="protein sequence ID" value="CAI9977380.1"/>
    <property type="molecule type" value="Genomic_DNA"/>
</dbReference>
<accession>A0AA86UYR8</accession>
<name>A0AA86UYR8_9EUKA</name>
<dbReference type="EMBL" id="CAXDID020000022">
    <property type="protein sequence ID" value="CAL5988616.1"/>
    <property type="molecule type" value="Genomic_DNA"/>
</dbReference>
<dbReference type="Proteomes" id="UP001642409">
    <property type="component" value="Unassembled WGS sequence"/>
</dbReference>
<reference evidence="2 3" key="2">
    <citation type="submission" date="2024-07" db="EMBL/GenBank/DDBJ databases">
        <authorList>
            <person name="Akdeniz Z."/>
        </authorList>
    </citation>
    <scope>NUCLEOTIDE SEQUENCE [LARGE SCALE GENOMIC DNA]</scope>
</reference>
<dbReference type="AlphaFoldDB" id="A0AA86UYR8"/>
<proteinExistence type="predicted"/>